<evidence type="ECO:0000313" key="2">
    <source>
        <dbReference type="Proteomes" id="UP001341840"/>
    </source>
</evidence>
<dbReference type="EMBL" id="JASCZI010272141">
    <property type="protein sequence ID" value="MED6220535.1"/>
    <property type="molecule type" value="Genomic_DNA"/>
</dbReference>
<dbReference type="Proteomes" id="UP001341840">
    <property type="component" value="Unassembled WGS sequence"/>
</dbReference>
<name>A0ABU6ZF13_9FABA</name>
<protein>
    <submittedName>
        <fullName evidence="1">Uncharacterized protein</fullName>
    </submittedName>
</protein>
<comment type="caution">
    <text evidence="1">The sequence shown here is derived from an EMBL/GenBank/DDBJ whole genome shotgun (WGS) entry which is preliminary data.</text>
</comment>
<proteinExistence type="predicted"/>
<organism evidence="1 2">
    <name type="scientific">Stylosanthes scabra</name>
    <dbReference type="NCBI Taxonomy" id="79078"/>
    <lineage>
        <taxon>Eukaryota</taxon>
        <taxon>Viridiplantae</taxon>
        <taxon>Streptophyta</taxon>
        <taxon>Embryophyta</taxon>
        <taxon>Tracheophyta</taxon>
        <taxon>Spermatophyta</taxon>
        <taxon>Magnoliopsida</taxon>
        <taxon>eudicotyledons</taxon>
        <taxon>Gunneridae</taxon>
        <taxon>Pentapetalae</taxon>
        <taxon>rosids</taxon>
        <taxon>fabids</taxon>
        <taxon>Fabales</taxon>
        <taxon>Fabaceae</taxon>
        <taxon>Papilionoideae</taxon>
        <taxon>50 kb inversion clade</taxon>
        <taxon>dalbergioids sensu lato</taxon>
        <taxon>Dalbergieae</taxon>
        <taxon>Pterocarpus clade</taxon>
        <taxon>Stylosanthes</taxon>
    </lineage>
</organism>
<sequence>MRTFRVLKQLGMLARMQEGSPRKMIRSGAAWRSNTSYLVHRGPILRIEKCLGKAKESNGSNGFMKRSRKREKVACKVASRLHEQLLMLRTQLSYQAKVAHATLNIAHATSADSKVAYATFYVGHASCSPKTPKLKARIGILSLGA</sequence>
<accession>A0ABU6ZF13</accession>
<reference evidence="1 2" key="1">
    <citation type="journal article" date="2023" name="Plants (Basel)">
        <title>Bridging the Gap: Combining Genomics and Transcriptomics Approaches to Understand Stylosanthes scabra, an Orphan Legume from the Brazilian Caatinga.</title>
        <authorList>
            <person name="Ferreira-Neto J.R.C."/>
            <person name="da Silva M.D."/>
            <person name="Binneck E."/>
            <person name="de Melo N.F."/>
            <person name="da Silva R.H."/>
            <person name="de Melo A.L.T.M."/>
            <person name="Pandolfi V."/>
            <person name="Bustamante F.O."/>
            <person name="Brasileiro-Vidal A.C."/>
            <person name="Benko-Iseppon A.M."/>
        </authorList>
    </citation>
    <scope>NUCLEOTIDE SEQUENCE [LARGE SCALE GENOMIC DNA]</scope>
    <source>
        <tissue evidence="1">Leaves</tissue>
    </source>
</reference>
<evidence type="ECO:0000313" key="1">
    <source>
        <dbReference type="EMBL" id="MED6220535.1"/>
    </source>
</evidence>
<gene>
    <name evidence="1" type="ORF">PIB30_045735</name>
</gene>
<keyword evidence="2" id="KW-1185">Reference proteome</keyword>